<evidence type="ECO:0000313" key="11">
    <source>
        <dbReference type="Proteomes" id="UP000178235"/>
    </source>
</evidence>
<dbReference type="Gene3D" id="3.30.930.10">
    <property type="entry name" value="Bira Bifunctional Protein, Domain 2"/>
    <property type="match status" value="1"/>
</dbReference>
<comment type="caution">
    <text evidence="10">The sequence shown here is derived from an EMBL/GenBank/DDBJ whole genome shotgun (WGS) entry which is preliminary data.</text>
</comment>
<dbReference type="InterPro" id="IPR004365">
    <property type="entry name" value="NA-bd_OB_tRNA"/>
</dbReference>
<dbReference type="Gene3D" id="2.40.50.140">
    <property type="entry name" value="Nucleic acid-binding proteins"/>
    <property type="match status" value="1"/>
</dbReference>
<evidence type="ECO:0000259" key="9">
    <source>
        <dbReference type="PROSITE" id="PS50862"/>
    </source>
</evidence>
<dbReference type="InterPro" id="IPR047089">
    <property type="entry name" value="Asp-tRNA-ligase_1_N"/>
</dbReference>
<dbReference type="AlphaFoldDB" id="A0A1F6VFZ6"/>
<dbReference type="GO" id="GO:0003723">
    <property type="term" value="F:RNA binding"/>
    <property type="evidence" value="ECO:0007669"/>
    <property type="project" value="TreeGrafter"/>
</dbReference>
<keyword evidence="3" id="KW-0963">Cytoplasm</keyword>
<dbReference type="InterPro" id="IPR002312">
    <property type="entry name" value="Asp/Asn-tRNA-synth_IIb"/>
</dbReference>
<dbReference type="PROSITE" id="PS50862">
    <property type="entry name" value="AA_TRNA_LIGASE_II"/>
    <property type="match status" value="1"/>
</dbReference>
<dbReference type="InterPro" id="IPR004364">
    <property type="entry name" value="Aa-tRNA-synt_II"/>
</dbReference>
<dbReference type="GO" id="GO:0004815">
    <property type="term" value="F:aspartate-tRNA ligase activity"/>
    <property type="evidence" value="ECO:0007669"/>
    <property type="project" value="InterPro"/>
</dbReference>
<dbReference type="PRINTS" id="PR01042">
    <property type="entry name" value="TRNASYNTHASP"/>
</dbReference>
<reference evidence="10 11" key="1">
    <citation type="journal article" date="2016" name="Nat. Commun.">
        <title>Thousands of microbial genomes shed light on interconnected biogeochemical processes in an aquifer system.</title>
        <authorList>
            <person name="Anantharaman K."/>
            <person name="Brown C.T."/>
            <person name="Hug L.A."/>
            <person name="Sharon I."/>
            <person name="Castelle C.J."/>
            <person name="Probst A.J."/>
            <person name="Thomas B.C."/>
            <person name="Singh A."/>
            <person name="Wilkins M.J."/>
            <person name="Karaoz U."/>
            <person name="Brodie E.L."/>
            <person name="Williams K.H."/>
            <person name="Hubbard S.S."/>
            <person name="Banfield J.F."/>
        </authorList>
    </citation>
    <scope>NUCLEOTIDE SEQUENCE [LARGE SCALE GENOMIC DNA]</scope>
</reference>
<organism evidence="10 11">
    <name type="scientific">Candidatus Nomurabacteria bacterium RIFCSPHIGHO2_01_FULL_42_15</name>
    <dbReference type="NCBI Taxonomy" id="1801742"/>
    <lineage>
        <taxon>Bacteria</taxon>
        <taxon>Candidatus Nomuraibacteriota</taxon>
    </lineage>
</organism>
<dbReference type="SUPFAM" id="SSF55681">
    <property type="entry name" value="Class II aaRS and biotin synthetases"/>
    <property type="match status" value="1"/>
</dbReference>
<gene>
    <name evidence="10" type="ORF">A2738_01735</name>
</gene>
<sequence length="444" mass="50703">MQNRIYIKDLKENTGKEIIIAGWVDVRRDQGKMVFFDMRDMTGKVQCVALPSRAEVIEKAKEIRPEWVLKITGLVNKRPPKNVKAGALNGDVELEVTGIEVLSKTTEIPFELNESVNLDTHLDNLPYTIRSERSKDIFTMQSSILEAYRSSLRSQGFTEFMSPGIVGGDAEGGSAVFKVDYFKDHKAYLATSPQFYKQIMVGAFERACTIAKVFRAEKSATTRHLSEITQMDFEMGFVENERDAMKVLENAVRDTVNTVGKLHNDIFTRFNTTVPLIPAEIPIFTLAEAQDLVAKEFNRTIEDTNDMSPEDERQLCEYVKKNLKSDFVFITRFPTKKRAFYTYEEPSEAPFSRGFDLLFRGLEINSGAQRIHNHEDLVRRIVERGMDPEKFSYYLQTFKVGMPPHAGSSTGLERFTARMLEVTNVKEATAFPRDMTRIDTRLSE</sequence>
<proteinExistence type="inferred from homology"/>
<evidence type="ECO:0000256" key="2">
    <source>
        <dbReference type="ARBA" id="ARBA00005312"/>
    </source>
</evidence>
<dbReference type="GO" id="GO:0017101">
    <property type="term" value="C:aminoacyl-tRNA synthetase multienzyme complex"/>
    <property type="evidence" value="ECO:0007669"/>
    <property type="project" value="TreeGrafter"/>
</dbReference>
<keyword evidence="5" id="KW-0547">Nucleotide-binding</keyword>
<evidence type="ECO:0000313" key="10">
    <source>
        <dbReference type="EMBL" id="OGI68581.1"/>
    </source>
</evidence>
<dbReference type="Pfam" id="PF00152">
    <property type="entry name" value="tRNA-synt_2"/>
    <property type="match status" value="1"/>
</dbReference>
<dbReference type="PANTHER" id="PTHR43450:SF1">
    <property type="entry name" value="ASPARTATE--TRNA LIGASE, CYTOPLASMIC"/>
    <property type="match status" value="1"/>
</dbReference>
<dbReference type="CDD" id="cd04317">
    <property type="entry name" value="EcAspRS_like_N"/>
    <property type="match status" value="1"/>
</dbReference>
<dbReference type="InterPro" id="IPR012340">
    <property type="entry name" value="NA-bd_OB-fold"/>
</dbReference>
<dbReference type="NCBIfam" id="NF003483">
    <property type="entry name" value="PRK05159.1"/>
    <property type="match status" value="1"/>
</dbReference>
<evidence type="ECO:0000256" key="5">
    <source>
        <dbReference type="ARBA" id="ARBA00022741"/>
    </source>
</evidence>
<evidence type="ECO:0000256" key="8">
    <source>
        <dbReference type="ARBA" id="ARBA00023146"/>
    </source>
</evidence>
<keyword evidence="4 10" id="KW-0436">Ligase</keyword>
<evidence type="ECO:0000256" key="3">
    <source>
        <dbReference type="ARBA" id="ARBA00022490"/>
    </source>
</evidence>
<dbReference type="PANTHER" id="PTHR43450">
    <property type="entry name" value="ASPARTYL-TRNA SYNTHETASE"/>
    <property type="match status" value="1"/>
</dbReference>
<dbReference type="GO" id="GO:0005524">
    <property type="term" value="F:ATP binding"/>
    <property type="evidence" value="ECO:0007669"/>
    <property type="project" value="UniProtKB-KW"/>
</dbReference>
<dbReference type="Proteomes" id="UP000178235">
    <property type="component" value="Unassembled WGS sequence"/>
</dbReference>
<dbReference type="InterPro" id="IPR006195">
    <property type="entry name" value="aa-tRNA-synth_II"/>
</dbReference>
<evidence type="ECO:0000256" key="7">
    <source>
        <dbReference type="ARBA" id="ARBA00022917"/>
    </source>
</evidence>
<keyword evidence="7" id="KW-0648">Protein biosynthesis</keyword>
<feature type="domain" description="Aminoacyl-transfer RNA synthetases class-II family profile" evidence="9">
    <location>
        <begin position="138"/>
        <end position="432"/>
    </location>
</feature>
<name>A0A1F6VFZ6_9BACT</name>
<evidence type="ECO:0000256" key="6">
    <source>
        <dbReference type="ARBA" id="ARBA00022840"/>
    </source>
</evidence>
<keyword evidence="6" id="KW-0067">ATP-binding</keyword>
<comment type="subcellular location">
    <subcellularLocation>
        <location evidence="1">Cytoplasm</location>
    </subcellularLocation>
</comment>
<dbReference type="InterPro" id="IPR004523">
    <property type="entry name" value="Asp-tRNA_synthase_2"/>
</dbReference>
<evidence type="ECO:0000256" key="4">
    <source>
        <dbReference type="ARBA" id="ARBA00022598"/>
    </source>
</evidence>
<dbReference type="SUPFAM" id="SSF50249">
    <property type="entry name" value="Nucleic acid-binding proteins"/>
    <property type="match status" value="1"/>
</dbReference>
<dbReference type="GO" id="GO:0005829">
    <property type="term" value="C:cytosol"/>
    <property type="evidence" value="ECO:0007669"/>
    <property type="project" value="TreeGrafter"/>
</dbReference>
<comment type="similarity">
    <text evidence="2">Belongs to the class-II aminoacyl-tRNA synthetase family. Type 2 subfamily.</text>
</comment>
<protein>
    <submittedName>
        <fullName evidence="10">Aspartate--tRNA(Asn) ligase</fullName>
    </submittedName>
</protein>
<dbReference type="Pfam" id="PF01336">
    <property type="entry name" value="tRNA_anti-codon"/>
    <property type="match status" value="1"/>
</dbReference>
<accession>A0A1F6VFZ6</accession>
<evidence type="ECO:0000256" key="1">
    <source>
        <dbReference type="ARBA" id="ARBA00004496"/>
    </source>
</evidence>
<keyword evidence="8" id="KW-0030">Aminoacyl-tRNA synthetase</keyword>
<dbReference type="GO" id="GO:0006422">
    <property type="term" value="P:aspartyl-tRNA aminoacylation"/>
    <property type="evidence" value="ECO:0007669"/>
    <property type="project" value="InterPro"/>
</dbReference>
<dbReference type="EMBL" id="MFTS01000003">
    <property type="protein sequence ID" value="OGI68581.1"/>
    <property type="molecule type" value="Genomic_DNA"/>
</dbReference>
<dbReference type="InterPro" id="IPR045864">
    <property type="entry name" value="aa-tRNA-synth_II/BPL/LPL"/>
</dbReference>